<evidence type="ECO:0000259" key="2">
    <source>
        <dbReference type="PROSITE" id="PS51186"/>
    </source>
</evidence>
<accession>A0ABS3NIJ3</accession>
<keyword evidence="4" id="KW-1185">Reference proteome</keyword>
<name>A0ABS3NIJ3_9GAMM</name>
<dbReference type="InterPro" id="IPR000182">
    <property type="entry name" value="GNAT_dom"/>
</dbReference>
<dbReference type="PANTHER" id="PTHR42791:SF1">
    <property type="entry name" value="N-ACETYLTRANSFERASE DOMAIN-CONTAINING PROTEIN"/>
    <property type="match status" value="1"/>
</dbReference>
<comment type="caution">
    <text evidence="3">The sequence shown here is derived from an EMBL/GenBank/DDBJ whole genome shotgun (WGS) entry which is preliminary data.</text>
</comment>
<dbReference type="EMBL" id="JAGDFX010000015">
    <property type="protein sequence ID" value="MBO1520387.1"/>
    <property type="molecule type" value="Genomic_DNA"/>
</dbReference>
<reference evidence="3 4" key="1">
    <citation type="submission" date="2021-03" db="EMBL/GenBank/DDBJ databases">
        <title>Oceanisphaera sp. nov., isolated from the intestine.</title>
        <authorList>
            <person name="Zhao L.-H."/>
            <person name="Shi L.-F."/>
        </authorList>
    </citation>
    <scope>NUCLEOTIDE SEQUENCE [LARGE SCALE GENOMIC DNA]</scope>
    <source>
        <strain evidence="3 4">DM8</strain>
    </source>
</reference>
<evidence type="ECO:0000313" key="4">
    <source>
        <dbReference type="Proteomes" id="UP000664882"/>
    </source>
</evidence>
<protein>
    <submittedName>
        <fullName evidence="3">GNAT family N-acetyltransferase</fullName>
    </submittedName>
</protein>
<proteinExistence type="predicted"/>
<dbReference type="RefSeq" id="WP_208006264.1">
    <property type="nucleotide sequence ID" value="NZ_JAGDFX010000015.1"/>
</dbReference>
<feature type="region of interest" description="Disordered" evidence="1">
    <location>
        <begin position="200"/>
        <end position="228"/>
    </location>
</feature>
<dbReference type="Gene3D" id="3.40.630.30">
    <property type="match status" value="1"/>
</dbReference>
<dbReference type="InterPro" id="IPR016181">
    <property type="entry name" value="Acyl_CoA_acyltransferase"/>
</dbReference>
<dbReference type="Proteomes" id="UP000664882">
    <property type="component" value="Unassembled WGS sequence"/>
</dbReference>
<organism evidence="3 4">
    <name type="scientific">Oceanisphaera pacifica</name>
    <dbReference type="NCBI Taxonomy" id="2818389"/>
    <lineage>
        <taxon>Bacteria</taxon>
        <taxon>Pseudomonadati</taxon>
        <taxon>Pseudomonadota</taxon>
        <taxon>Gammaproteobacteria</taxon>
        <taxon>Aeromonadales</taxon>
        <taxon>Aeromonadaceae</taxon>
        <taxon>Oceanisphaera</taxon>
    </lineage>
</organism>
<dbReference type="InterPro" id="IPR052523">
    <property type="entry name" value="Trichothecene_AcTrans"/>
</dbReference>
<gene>
    <name evidence="3" type="ORF">J3U76_12235</name>
</gene>
<dbReference type="PANTHER" id="PTHR42791">
    <property type="entry name" value="GNAT FAMILY ACETYLTRANSFERASE"/>
    <property type="match status" value="1"/>
</dbReference>
<evidence type="ECO:0000313" key="3">
    <source>
        <dbReference type="EMBL" id="MBO1520387.1"/>
    </source>
</evidence>
<feature type="compositionally biased region" description="Basic and acidic residues" evidence="1">
    <location>
        <begin position="200"/>
        <end position="217"/>
    </location>
</feature>
<feature type="domain" description="N-acetyltransferase" evidence="2">
    <location>
        <begin position="119"/>
        <end position="201"/>
    </location>
</feature>
<dbReference type="PROSITE" id="PS51186">
    <property type="entry name" value="GNAT"/>
    <property type="match status" value="1"/>
</dbReference>
<dbReference type="SUPFAM" id="SSF55729">
    <property type="entry name" value="Acyl-CoA N-acyltransferases (Nat)"/>
    <property type="match status" value="1"/>
</dbReference>
<feature type="compositionally biased region" description="Polar residues" evidence="1">
    <location>
        <begin position="219"/>
        <end position="228"/>
    </location>
</feature>
<evidence type="ECO:0000256" key="1">
    <source>
        <dbReference type="SAM" id="MobiDB-lite"/>
    </source>
</evidence>
<dbReference type="Pfam" id="PF00583">
    <property type="entry name" value="Acetyltransf_1"/>
    <property type="match status" value="1"/>
</dbReference>
<dbReference type="CDD" id="cd04301">
    <property type="entry name" value="NAT_SF"/>
    <property type="match status" value="1"/>
</dbReference>
<sequence>MPSNTISLQPLPPSDINTAARFCALAMADNPLHITVFGQAADKRQHRLTRLFSGLFPYINRNGDLIGAYADGQLVGVLGRLRPLCCRPHWRDMLRLMPTLLTSNSALGLLKTYSWLSNWAKLDPDTPHWHLGPLAVAPDQQRQGIGHSLMAYAINQAHGVSLYLETDKLSNVHFYQRLGFHITATPTLLDAQTWLMHRTHSDQPSDKFKNQAKERYRSKSSMTTKGDI</sequence>